<comment type="catalytic activity">
    <reaction evidence="1">
        <text>Hydrolysis of terminal non-reducing N-acetyl-D-hexosamine residues in N-acetyl-beta-D-hexosaminides.</text>
        <dbReference type="EC" id="3.2.1.52"/>
    </reaction>
</comment>
<feature type="domain" description="Glycoside hydrolase family 3 N-terminal" evidence="7">
    <location>
        <begin position="26"/>
        <end position="346"/>
    </location>
</feature>
<dbReference type="RefSeq" id="WP_012414266.1">
    <property type="nucleotide sequence ID" value="NC_010644.1"/>
</dbReference>
<dbReference type="OrthoDB" id="9805821at2"/>
<dbReference type="Gene3D" id="3.40.50.1700">
    <property type="entry name" value="Glycoside hydrolase family 3 C-terminal domain"/>
    <property type="match status" value="1"/>
</dbReference>
<evidence type="ECO:0000256" key="5">
    <source>
        <dbReference type="ARBA" id="ARBA00023295"/>
    </source>
</evidence>
<dbReference type="PROSITE" id="PS00775">
    <property type="entry name" value="GLYCOSYL_HYDROL_F3"/>
    <property type="match status" value="1"/>
</dbReference>
<comment type="similarity">
    <text evidence="2">Belongs to the glycosyl hydrolase 3 family.</text>
</comment>
<evidence type="ECO:0000256" key="1">
    <source>
        <dbReference type="ARBA" id="ARBA00001231"/>
    </source>
</evidence>
<gene>
    <name evidence="8" type="ordered locus">Emin_0085</name>
</gene>
<dbReference type="InterPro" id="IPR036962">
    <property type="entry name" value="Glyco_hydro_3_N_sf"/>
</dbReference>
<dbReference type="Gene3D" id="3.20.20.300">
    <property type="entry name" value="Glycoside hydrolase, family 3, N-terminal domain"/>
    <property type="match status" value="1"/>
</dbReference>
<dbReference type="KEGG" id="emi:Emin_0085"/>
<dbReference type="GO" id="GO:0004563">
    <property type="term" value="F:beta-N-acetylhexosaminidase activity"/>
    <property type="evidence" value="ECO:0007669"/>
    <property type="project" value="UniProtKB-EC"/>
</dbReference>
<keyword evidence="5" id="KW-0326">Glycosidase</keyword>
<feature type="signal peptide" evidence="6">
    <location>
        <begin position="1"/>
        <end position="17"/>
    </location>
</feature>
<evidence type="ECO:0000259" key="7">
    <source>
        <dbReference type="Pfam" id="PF00933"/>
    </source>
</evidence>
<dbReference type="Proteomes" id="UP000001029">
    <property type="component" value="Chromosome"/>
</dbReference>
<evidence type="ECO:0000313" key="8">
    <source>
        <dbReference type="EMBL" id="ACC97651.1"/>
    </source>
</evidence>
<organism evidence="8 9">
    <name type="scientific">Elusimicrobium minutum (strain Pei191)</name>
    <dbReference type="NCBI Taxonomy" id="445932"/>
    <lineage>
        <taxon>Bacteria</taxon>
        <taxon>Pseudomonadati</taxon>
        <taxon>Elusimicrobiota</taxon>
        <taxon>Elusimicrobia</taxon>
        <taxon>Elusimicrobiales</taxon>
        <taxon>Elusimicrobiaceae</taxon>
        <taxon>Elusimicrobium</taxon>
    </lineage>
</organism>
<feature type="chain" id="PRO_5002779737" description="beta-N-acetylhexosaminidase" evidence="6">
    <location>
        <begin position="18"/>
        <end position="541"/>
    </location>
</feature>
<dbReference type="SUPFAM" id="SSF52279">
    <property type="entry name" value="Beta-D-glucan exohydrolase, C-terminal domain"/>
    <property type="match status" value="1"/>
</dbReference>
<dbReference type="PANTHER" id="PTHR30480:SF13">
    <property type="entry name" value="BETA-HEXOSAMINIDASE"/>
    <property type="match status" value="1"/>
</dbReference>
<dbReference type="Pfam" id="PF00933">
    <property type="entry name" value="Glyco_hydro_3"/>
    <property type="match status" value="1"/>
</dbReference>
<keyword evidence="6" id="KW-0732">Signal</keyword>
<dbReference type="InterPro" id="IPR050226">
    <property type="entry name" value="NagZ_Beta-hexosaminidase"/>
</dbReference>
<dbReference type="InterPro" id="IPR017853">
    <property type="entry name" value="GH"/>
</dbReference>
<dbReference type="AlphaFoldDB" id="B2KAV5"/>
<dbReference type="GO" id="GO:0009254">
    <property type="term" value="P:peptidoglycan turnover"/>
    <property type="evidence" value="ECO:0007669"/>
    <property type="project" value="TreeGrafter"/>
</dbReference>
<evidence type="ECO:0000256" key="6">
    <source>
        <dbReference type="SAM" id="SignalP"/>
    </source>
</evidence>
<accession>B2KAV5</accession>
<dbReference type="InterPro" id="IPR001764">
    <property type="entry name" value="Glyco_hydro_3_N"/>
</dbReference>
<dbReference type="SUPFAM" id="SSF51445">
    <property type="entry name" value="(Trans)glycosidases"/>
    <property type="match status" value="1"/>
</dbReference>
<keyword evidence="9" id="KW-1185">Reference proteome</keyword>
<evidence type="ECO:0000256" key="2">
    <source>
        <dbReference type="ARBA" id="ARBA00005336"/>
    </source>
</evidence>
<dbReference type="STRING" id="445932.Emin_0085"/>
<dbReference type="HOGENOM" id="CLU_008392_5_3_0"/>
<sequence>MKKLFFVVFFTAVFAHGAVPDFDSLTLDQKLGQTLVAFVDTDNAHKYQSAIEKGLVGGVLVQWGNYSLEQTTELAAKLQSWAAKSPHKIPLLISIDYEGGTVYTPVTLGFEYLPPNMMIAAANDEEAAARIFYLAGLELRKAGIHINFSPVVDVNINPGNPIIGVRSFGSSPELVGRMGAAVVSGLSAANVMSVAKHFPGHGNTVLDSHYSLPVLNITKKEMQDVHLAPFKKAIEAGVPGIMTAHIIYKNYDPKNPATYSKRILNDLLRTEMKFKGVIISDALDMKGATLDGNIALSAAKTLEAGSDMALLGRFLNADKTFNKIYGYVGTELSQKRIEEASKKILDLKKQMGLFDEQKEPFTSTSKAYAAAAEVIAKKSVTVLRNKNNKIPLKEEFANTPGKKVCAVFFAPTRFAEEITSFNKPFLEKGWKVNYYNAIMKPTSKDLKRARECAKGADLFVIGTLQWAAKPFYKQTAVIGTLLEEFPDAVVISTMSPYEVKTYPGAKTVLLTYGISKHSMKAAADVIVGNIPAQGKLPIELE</sequence>
<dbReference type="InterPro" id="IPR036881">
    <property type="entry name" value="Glyco_hydro_3_C_sf"/>
</dbReference>
<evidence type="ECO:0000256" key="3">
    <source>
        <dbReference type="ARBA" id="ARBA00012663"/>
    </source>
</evidence>
<name>B2KAV5_ELUMP</name>
<dbReference type="PANTHER" id="PTHR30480">
    <property type="entry name" value="BETA-HEXOSAMINIDASE-RELATED"/>
    <property type="match status" value="1"/>
</dbReference>
<dbReference type="GO" id="GO:0005975">
    <property type="term" value="P:carbohydrate metabolic process"/>
    <property type="evidence" value="ECO:0007669"/>
    <property type="project" value="InterPro"/>
</dbReference>
<dbReference type="InterPro" id="IPR019800">
    <property type="entry name" value="Glyco_hydro_3_AS"/>
</dbReference>
<dbReference type="EC" id="3.2.1.52" evidence="3"/>
<evidence type="ECO:0000313" key="9">
    <source>
        <dbReference type="Proteomes" id="UP000001029"/>
    </source>
</evidence>
<dbReference type="CAZy" id="GH3">
    <property type="family name" value="Glycoside Hydrolase Family 3"/>
</dbReference>
<dbReference type="EMBL" id="CP001055">
    <property type="protein sequence ID" value="ACC97651.1"/>
    <property type="molecule type" value="Genomic_DNA"/>
</dbReference>
<reference evidence="8 9" key="1">
    <citation type="journal article" date="2009" name="Appl. Environ. Microbiol.">
        <title>Genomic analysis of 'Elusimicrobium minutum,' the first cultivated representative of the phylum 'Elusimicrobia' (formerly termite group 1).</title>
        <authorList>
            <person name="Herlemann D.P.R."/>
            <person name="Geissinger O."/>
            <person name="Ikeda-Ohtsubo W."/>
            <person name="Kunin V."/>
            <person name="Sun H."/>
            <person name="Lapidus A."/>
            <person name="Hugenholtz P."/>
            <person name="Brune A."/>
        </authorList>
    </citation>
    <scope>NUCLEOTIDE SEQUENCE [LARGE SCALE GENOMIC DNA]</scope>
    <source>
        <strain evidence="8 9">Pei191</strain>
    </source>
</reference>
<proteinExistence type="inferred from homology"/>
<protein>
    <recommendedName>
        <fullName evidence="3">beta-N-acetylhexosaminidase</fullName>
        <ecNumber evidence="3">3.2.1.52</ecNumber>
    </recommendedName>
</protein>
<keyword evidence="4" id="KW-0378">Hydrolase</keyword>
<evidence type="ECO:0000256" key="4">
    <source>
        <dbReference type="ARBA" id="ARBA00022801"/>
    </source>
</evidence>